<dbReference type="STRING" id="134849.SAMN05443668_103559"/>
<dbReference type="PANTHER" id="PTHR33169">
    <property type="entry name" value="PADR-FAMILY TRANSCRIPTIONAL REGULATOR"/>
    <property type="match status" value="1"/>
</dbReference>
<feature type="region of interest" description="Disordered" evidence="1">
    <location>
        <begin position="87"/>
        <end position="111"/>
    </location>
</feature>
<dbReference type="OrthoDB" id="122286at2"/>
<proteinExistence type="predicted"/>
<dbReference type="RefSeq" id="WP_073256710.1">
    <property type="nucleotide sequence ID" value="NZ_FRCS01000003.1"/>
</dbReference>
<reference evidence="3 4" key="1">
    <citation type="submission" date="2016-11" db="EMBL/GenBank/DDBJ databases">
        <authorList>
            <person name="Jaros S."/>
            <person name="Januszkiewicz K."/>
            <person name="Wedrychowicz H."/>
        </authorList>
    </citation>
    <scope>NUCLEOTIDE SEQUENCE [LARGE SCALE GENOMIC DNA]</scope>
    <source>
        <strain evidence="3 4">DSM 46144</strain>
    </source>
</reference>
<sequence length="111" mass="12369">MTTPPRLTKATLAVIDVLTAANEADPMWGLRICEEADLGPGTVYPILERLAEIGWLTSYWEAEQPSGRPRRRYYQLTGAGRMEAAAAKAARESRRRRWRPRGTAAPGFEAP</sequence>
<name>A0A1M7PPJ8_9ACTN</name>
<dbReference type="InterPro" id="IPR036388">
    <property type="entry name" value="WH-like_DNA-bd_sf"/>
</dbReference>
<dbReference type="SUPFAM" id="SSF46785">
    <property type="entry name" value="Winged helix' DNA-binding domain"/>
    <property type="match status" value="1"/>
</dbReference>
<evidence type="ECO:0000313" key="4">
    <source>
        <dbReference type="Proteomes" id="UP000184440"/>
    </source>
</evidence>
<accession>A0A1M7PPJ8</accession>
<dbReference type="Pfam" id="PF03551">
    <property type="entry name" value="PadR"/>
    <property type="match status" value="1"/>
</dbReference>
<dbReference type="Gene3D" id="1.10.10.10">
    <property type="entry name" value="Winged helix-like DNA-binding domain superfamily/Winged helix DNA-binding domain"/>
    <property type="match status" value="1"/>
</dbReference>
<evidence type="ECO:0000259" key="2">
    <source>
        <dbReference type="Pfam" id="PF03551"/>
    </source>
</evidence>
<feature type="compositionally biased region" description="Low complexity" evidence="1">
    <location>
        <begin position="101"/>
        <end position="111"/>
    </location>
</feature>
<gene>
    <name evidence="3" type="ORF">SAMN05443668_103559</name>
</gene>
<feature type="domain" description="Transcription regulator PadR N-terminal" evidence="2">
    <location>
        <begin position="36"/>
        <end position="85"/>
    </location>
</feature>
<dbReference type="EMBL" id="FRCS01000003">
    <property type="protein sequence ID" value="SHN19256.1"/>
    <property type="molecule type" value="Genomic_DNA"/>
</dbReference>
<dbReference type="AlphaFoldDB" id="A0A1M7PPJ8"/>
<dbReference type="InterPro" id="IPR005149">
    <property type="entry name" value="Tscrpt_reg_PadR_N"/>
</dbReference>
<organism evidence="3 4">
    <name type="scientific">Cryptosporangium aurantiacum</name>
    <dbReference type="NCBI Taxonomy" id="134849"/>
    <lineage>
        <taxon>Bacteria</taxon>
        <taxon>Bacillati</taxon>
        <taxon>Actinomycetota</taxon>
        <taxon>Actinomycetes</taxon>
        <taxon>Cryptosporangiales</taxon>
        <taxon>Cryptosporangiaceae</taxon>
        <taxon>Cryptosporangium</taxon>
    </lineage>
</organism>
<evidence type="ECO:0000313" key="3">
    <source>
        <dbReference type="EMBL" id="SHN19256.1"/>
    </source>
</evidence>
<dbReference type="InterPro" id="IPR052509">
    <property type="entry name" value="Metal_resp_DNA-bind_regulator"/>
</dbReference>
<dbReference type="PANTHER" id="PTHR33169:SF14">
    <property type="entry name" value="TRANSCRIPTIONAL REGULATOR RV3488"/>
    <property type="match status" value="1"/>
</dbReference>
<dbReference type="InterPro" id="IPR036390">
    <property type="entry name" value="WH_DNA-bd_sf"/>
</dbReference>
<protein>
    <submittedName>
        <fullName evidence="3">Transcriptional regulator PadR-like family protein</fullName>
    </submittedName>
</protein>
<evidence type="ECO:0000256" key="1">
    <source>
        <dbReference type="SAM" id="MobiDB-lite"/>
    </source>
</evidence>
<dbReference type="Proteomes" id="UP000184440">
    <property type="component" value="Unassembled WGS sequence"/>
</dbReference>
<keyword evidence="4" id="KW-1185">Reference proteome</keyword>